<evidence type="ECO:0000313" key="1">
    <source>
        <dbReference type="EMBL" id="QXJ20501.1"/>
    </source>
</evidence>
<name>A0ABX8QQ07_9ACTN</name>
<dbReference type="RefSeq" id="WP_231333580.1">
    <property type="nucleotide sequence ID" value="NZ_CP059572.1"/>
</dbReference>
<dbReference type="EMBL" id="CP059572">
    <property type="protein sequence ID" value="QXJ20501.1"/>
    <property type="molecule type" value="Genomic_DNA"/>
</dbReference>
<dbReference type="Proteomes" id="UP001049518">
    <property type="component" value="Chromosome"/>
</dbReference>
<protein>
    <submittedName>
        <fullName evidence="1">Uncharacterized protein</fullName>
    </submittedName>
</protein>
<sequence length="86" mass="9743">MVKTIAKRLDDKDYIYCYPSTEIAGQWISGLSGDDHPERGKQVSAERKSLRDLVRDELREAKKDAPAFANVTMGSATYTKMLGKRY</sequence>
<evidence type="ECO:0000313" key="2">
    <source>
        <dbReference type="Proteomes" id="UP001049518"/>
    </source>
</evidence>
<organism evidence="1 2">
    <name type="scientific">Actinomadura graeca</name>
    <dbReference type="NCBI Taxonomy" id="2750812"/>
    <lineage>
        <taxon>Bacteria</taxon>
        <taxon>Bacillati</taxon>
        <taxon>Actinomycetota</taxon>
        <taxon>Actinomycetes</taxon>
        <taxon>Streptosporangiales</taxon>
        <taxon>Thermomonosporaceae</taxon>
        <taxon>Actinomadura</taxon>
    </lineage>
</organism>
<proteinExistence type="predicted"/>
<gene>
    <name evidence="1" type="ORF">AGRA3207_001225</name>
</gene>
<accession>A0ABX8QQ07</accession>
<keyword evidence="2" id="KW-1185">Reference proteome</keyword>
<reference evidence="1" key="1">
    <citation type="submission" date="2020-07" db="EMBL/GenBank/DDBJ databases">
        <authorList>
            <person name="Tarantini F.S."/>
            <person name="Hong K.W."/>
            <person name="Chan K.G."/>
        </authorList>
    </citation>
    <scope>NUCLEOTIDE SEQUENCE</scope>
    <source>
        <strain evidence="1">32-07</strain>
    </source>
</reference>